<gene>
    <name evidence="2" type="ORF">KGB56_25865</name>
</gene>
<evidence type="ECO:0000313" key="2">
    <source>
        <dbReference type="EMBL" id="QUS59044.1"/>
    </source>
</evidence>
<protein>
    <submittedName>
        <fullName evidence="2">YjzC family protein</fullName>
    </submittedName>
</protein>
<dbReference type="Proteomes" id="UP000680706">
    <property type="component" value="Plasmid pAb134-03"/>
</dbReference>
<reference evidence="2 3" key="1">
    <citation type="journal article" date="2021" name="Angew. Chem. Int. Ed. Engl.">
        <title>A novel family of nonribosomal peptides modulate collective behavior in Pseudovibrio bacteria isolated from marine sponges.</title>
        <authorList>
            <person name="Ioca L.P."/>
            <person name="Dai Y."/>
            <person name="Kunakom S."/>
            <person name="Diaz-Espinosa J."/>
            <person name="Krunic A."/>
            <person name="Crnkovic C.M."/>
            <person name="Orjala J."/>
            <person name="Sanchez L.M."/>
            <person name="Ferreira A.G."/>
            <person name="Berlinck R.G.S."/>
            <person name="Eustaquio A.S."/>
        </authorList>
    </citation>
    <scope>NUCLEOTIDE SEQUENCE [LARGE SCALE GENOMIC DNA]</scope>
    <source>
        <strain evidence="2 3">Ab134</strain>
        <plasmid evidence="2 3">pAb134-03</plasmid>
    </source>
</reference>
<feature type="region of interest" description="Disordered" evidence="1">
    <location>
        <begin position="1"/>
        <end position="59"/>
    </location>
</feature>
<dbReference type="RefSeq" id="WP_075701415.1">
    <property type="nucleotide sequence ID" value="NZ_CP074129.1"/>
</dbReference>
<keyword evidence="3" id="KW-1185">Reference proteome</keyword>
<evidence type="ECO:0000256" key="1">
    <source>
        <dbReference type="SAM" id="MobiDB-lite"/>
    </source>
</evidence>
<proteinExistence type="predicted"/>
<dbReference type="Pfam" id="PF14168">
    <property type="entry name" value="YjzC"/>
    <property type="match status" value="1"/>
</dbReference>
<sequence length="59" mass="6524">MPTQKPGENPTRPGEYVERGPRGGTVPKPRQVTIEPGDKPLPPTQKPGHTWERVGPMKK</sequence>
<dbReference type="EMBL" id="CP074129">
    <property type="protein sequence ID" value="QUS59044.1"/>
    <property type="molecule type" value="Genomic_DNA"/>
</dbReference>
<keyword evidence="2" id="KW-0614">Plasmid</keyword>
<accession>A0ABX8AVE9</accession>
<evidence type="ECO:0000313" key="3">
    <source>
        <dbReference type="Proteomes" id="UP000680706"/>
    </source>
</evidence>
<organism evidence="2 3">
    <name type="scientific">Pseudovibrio brasiliensis</name>
    <dbReference type="NCBI Taxonomy" id="1898042"/>
    <lineage>
        <taxon>Bacteria</taxon>
        <taxon>Pseudomonadati</taxon>
        <taxon>Pseudomonadota</taxon>
        <taxon>Alphaproteobacteria</taxon>
        <taxon>Hyphomicrobiales</taxon>
        <taxon>Stappiaceae</taxon>
        <taxon>Pseudovibrio</taxon>
    </lineage>
</organism>
<dbReference type="InterPro" id="IPR025549">
    <property type="entry name" value="YjzC"/>
</dbReference>
<geneLocation type="plasmid" evidence="2 3">
    <name>pAb134-03</name>
</geneLocation>
<name>A0ABX8AVE9_9HYPH</name>